<dbReference type="PRINTS" id="PR00401">
    <property type="entry name" value="SH2DOMAIN"/>
</dbReference>
<dbReference type="PROSITE" id="PS50222">
    <property type="entry name" value="EF_HAND_2"/>
    <property type="match status" value="1"/>
</dbReference>
<evidence type="ECO:0000256" key="9">
    <source>
        <dbReference type="ARBA" id="ARBA00023098"/>
    </source>
</evidence>
<dbReference type="GO" id="GO:0007165">
    <property type="term" value="P:signal transduction"/>
    <property type="evidence" value="ECO:0007669"/>
    <property type="project" value="UniProtKB-KW"/>
</dbReference>
<dbReference type="Pfam" id="PF00168">
    <property type="entry name" value="C2"/>
    <property type="match status" value="1"/>
</dbReference>
<dbReference type="CDD" id="cd16201">
    <property type="entry name" value="EFh_PI-PLCgamma"/>
    <property type="match status" value="1"/>
</dbReference>
<feature type="coiled-coil region" evidence="15">
    <location>
        <begin position="1265"/>
        <end position="1310"/>
    </location>
</feature>
<dbReference type="InterPro" id="IPR016279">
    <property type="entry name" value="PLC-gamma"/>
</dbReference>
<dbReference type="PANTHER" id="PTHR10336:SF159">
    <property type="entry name" value="1-PHOSPHATIDYLINOSITOL 4,5-BISPHOSPHATE PHOSPHODIESTERASE GAMMA"/>
    <property type="match status" value="1"/>
</dbReference>
<feature type="domain" description="EF-hand" evidence="21">
    <location>
        <begin position="179"/>
        <end position="214"/>
    </location>
</feature>
<dbReference type="InterPro" id="IPR011993">
    <property type="entry name" value="PH-like_dom_sf"/>
</dbReference>
<dbReference type="InterPro" id="IPR001192">
    <property type="entry name" value="PI-PLC_fam"/>
</dbReference>
<dbReference type="InterPro" id="IPR035023">
    <property type="entry name" value="PLC-gamma_C-SH2"/>
</dbReference>
<keyword evidence="2 14" id="KW-0728">SH3 domain</keyword>
<evidence type="ECO:0000256" key="14">
    <source>
        <dbReference type="PROSITE-ProRule" id="PRU00192"/>
    </source>
</evidence>
<dbReference type="FunFam" id="3.30.505.10:FF:000009">
    <property type="entry name" value="1-phosphatidylinositol 4,5-bisphosphate phosphodiesterase gamma"/>
    <property type="match status" value="1"/>
</dbReference>
<dbReference type="PROSITE" id="PS50007">
    <property type="entry name" value="PIPLC_X_DOMAIN"/>
    <property type="match status" value="1"/>
</dbReference>
<feature type="domain" description="PI-PLC Y-box" evidence="20">
    <location>
        <begin position="990"/>
        <end position="1110"/>
    </location>
</feature>
<dbReference type="InterPro" id="IPR001711">
    <property type="entry name" value="PLipase_C_Pinositol-sp_Y"/>
</dbReference>
<keyword evidence="3" id="KW-0597">Phosphoprotein</keyword>
<dbReference type="PROSITE" id="PS50004">
    <property type="entry name" value="C2"/>
    <property type="match status" value="1"/>
</dbReference>
<dbReference type="FunFam" id="3.30.505.10:FF:000011">
    <property type="entry name" value="1-phosphatidylinositol 4,5-bisphosphate phosphodiesterase gamma"/>
    <property type="match status" value="1"/>
</dbReference>
<dbReference type="Pfam" id="PF23329">
    <property type="entry name" value="EF_HAND_1_PLCG"/>
    <property type="match status" value="1"/>
</dbReference>
<dbReference type="InterPro" id="IPR056586">
    <property type="entry name" value="EF-hand_PLCG1"/>
</dbReference>
<name>A0ABD3VF61_SINWO</name>
<dbReference type="Pfam" id="PF00018">
    <property type="entry name" value="SH3_1"/>
    <property type="match status" value="1"/>
</dbReference>
<dbReference type="Gene3D" id="1.10.238.10">
    <property type="entry name" value="EF-hand"/>
    <property type="match status" value="1"/>
</dbReference>
<dbReference type="InterPro" id="IPR002048">
    <property type="entry name" value="EF_hand_dom"/>
</dbReference>
<sequence length="1315" mass="153526">MAAPVVYNGLPNTEMLDVLMSLERGLVVTIFFCRKKPEKRTLKVKLESSQLVWIKAQGARPEGAINLRSVKEIRPGKSSKDFDRWQEDGRKHDKNLCFVVFYGSSFKLHTLSVVASTLDEFQKWKRGLDYLEKNAKMVSYPTLKERWLRREFYDMDRLGQEKITLKSLKAWMQKINFKISTNRLRERFNEVDTTKRGDICFQEFAVLFHKLVHDSRILLDFVTVHSDRERNISVEKFQQFLVQEQKDIRYRDVTEVRKEMKEFLDDTSREVQLFFTEMEFVDYLFSKRNTVWDSRYDKVNQDMTHPLSHYWISSSHNTYLTGDQISSESSTEAYVRCLRMGCRCIELDCWDGPDGYPQIYHGHTLTSRIRFLDVIKIIREHAWVASDYPLILSIENHCTLGQQRNMANAFRDTFGEMLLTEPISRDATELPSPEQLKFKIILKHKKLPADGTTIDNDSRYMLDDNAREGDLSNSVKNGIMYMEDMLEPGMWRPHFFVLTSNKLYYTEETSHEEEDAEDENTAMDGTPEEELHYREKWFHGRLEEGRNQAIRLLKDYSHLGDGTFLVRDSDTFVGDFSLSFLWKGEINHCRIKSKQDCGQTKYYLVDTNMFDSLYSLIMYYRVHPLKSANYTMILKEPVPQPKSHEGKEWYHEVCDRDQAEDMLKRVQVDGAFLVRRNTEDPNLYAISFRVDGKIKHCRIKHEDRLFTIGTAEFETLTDLVQYYERNSLYKKMKLAKPVNKIVVEREGVDLLNLIRYLVLVIDFNSVFEQFAEQCYLLIINSIDYYREATWGQDMEDFPAGATSGPCALYINPNSFTSSKDPLDTEALYGEGIYHQPNPKFSKVRVKALHDYQANREDELSFCKGAIITNVVKHDTGWWRGDYGEKKQFWFPYNFVEEIEPQDESAESAPLGAMQKGAIDIQCCIVELSPRRDRYCFKIFTRSRGTPLEVAVDSEVEMKDWMENITICANNLQDNSTIRSIEKKKQIAQEFSDLIVYCIAVPFEPDRPSGNPCEMSSFQESKAEKYCTKTRAKQFVSYPFVTKFKIKQLSRFYPKGQRVDSSNYDPFPMWNCGAQMVALNYQTEDRPMQLNEGRFMRNGRCGYVLQPACMRLEDYDPFDKRTVKVDPLTISVTIVAARHLTKAKRGIASPFVEIEIIGLECDNNKYKTVKIEDNGLNPVWSKSMTDFDIVCPDLALIRFIVMDEDVFGDPNFLGQATFPVQCLRSGFRSVPLKTEFSDELELAALLVLIEMRNPKEDEDGDIYASIQELRGRKEELMAQINSMDRSEERALSRIQEELLKTEQIIIEKNEERRQRK</sequence>
<dbReference type="CDD" id="cd08592">
    <property type="entry name" value="PI-PLCc_gamma"/>
    <property type="match status" value="1"/>
</dbReference>
<dbReference type="Pfam" id="PF00017">
    <property type="entry name" value="SH2"/>
    <property type="match status" value="2"/>
</dbReference>
<dbReference type="SUPFAM" id="SSF55550">
    <property type="entry name" value="SH2 domain"/>
    <property type="match status" value="2"/>
</dbReference>
<reference evidence="22 23" key="1">
    <citation type="submission" date="2024-11" db="EMBL/GenBank/DDBJ databases">
        <title>Chromosome-level genome assembly of the freshwater bivalve Anodonta woodiana.</title>
        <authorList>
            <person name="Chen X."/>
        </authorList>
    </citation>
    <scope>NUCLEOTIDE SEQUENCE [LARGE SCALE GENOMIC DNA]</scope>
    <source>
        <strain evidence="22">MN2024</strain>
        <tissue evidence="22">Gills</tissue>
    </source>
</reference>
<evidence type="ECO:0000256" key="11">
    <source>
        <dbReference type="ARBA" id="ARBA00023674"/>
    </source>
</evidence>
<dbReference type="CDD" id="cd10341">
    <property type="entry name" value="SH2_N-SH2_PLC_gamma_like"/>
    <property type="match status" value="1"/>
</dbReference>
<dbReference type="PROSITE" id="PS50008">
    <property type="entry name" value="PIPLC_Y_DOMAIN"/>
    <property type="match status" value="1"/>
</dbReference>
<dbReference type="InterPro" id="IPR000008">
    <property type="entry name" value="C2_dom"/>
</dbReference>
<keyword evidence="10 12" id="KW-0807">Transducer</keyword>
<evidence type="ECO:0000256" key="1">
    <source>
        <dbReference type="ARBA" id="ARBA00001913"/>
    </source>
</evidence>
<dbReference type="PROSITE" id="PS50002">
    <property type="entry name" value="SH3"/>
    <property type="match status" value="1"/>
</dbReference>
<dbReference type="Pfam" id="PF00387">
    <property type="entry name" value="PI-PLC-Y"/>
    <property type="match status" value="1"/>
</dbReference>
<evidence type="ECO:0000259" key="18">
    <source>
        <dbReference type="PROSITE" id="PS50003"/>
    </source>
</evidence>
<dbReference type="Gene3D" id="2.60.40.150">
    <property type="entry name" value="C2 domain"/>
    <property type="match status" value="1"/>
</dbReference>
<evidence type="ECO:0000259" key="17">
    <source>
        <dbReference type="PROSITE" id="PS50002"/>
    </source>
</evidence>
<keyword evidence="4" id="KW-0677">Repeat</keyword>
<dbReference type="PANTHER" id="PTHR10336">
    <property type="entry name" value="PHOSPHOINOSITIDE-SPECIFIC PHOSPHOLIPASE C FAMILY PROTEIN"/>
    <property type="match status" value="1"/>
</dbReference>
<dbReference type="CDD" id="cd00275">
    <property type="entry name" value="C2_PLC_like"/>
    <property type="match status" value="1"/>
</dbReference>
<keyword evidence="9 12" id="KW-0443">Lipid metabolism</keyword>
<evidence type="ECO:0000256" key="3">
    <source>
        <dbReference type="ARBA" id="ARBA00022553"/>
    </source>
</evidence>
<dbReference type="SMART" id="SM00326">
    <property type="entry name" value="SH3"/>
    <property type="match status" value="1"/>
</dbReference>
<feature type="domain" description="SH2" evidence="16">
    <location>
        <begin position="537"/>
        <end position="638"/>
    </location>
</feature>
<dbReference type="CDD" id="cd11825">
    <property type="entry name" value="SH3_PLCgamma"/>
    <property type="match status" value="1"/>
</dbReference>
<keyword evidence="8 13" id="KW-0727">SH2 domain</keyword>
<keyword evidence="23" id="KW-1185">Reference proteome</keyword>
<evidence type="ECO:0000256" key="2">
    <source>
        <dbReference type="ARBA" id="ARBA00022443"/>
    </source>
</evidence>
<dbReference type="InterPro" id="IPR035024">
    <property type="entry name" value="PLC-gamma_N-SH2"/>
</dbReference>
<dbReference type="Gene3D" id="2.30.30.40">
    <property type="entry name" value="SH3 Domains"/>
    <property type="match status" value="1"/>
</dbReference>
<dbReference type="EMBL" id="JBJQND010000012">
    <property type="protein sequence ID" value="KAL3860224.1"/>
    <property type="molecule type" value="Genomic_DNA"/>
</dbReference>
<dbReference type="GO" id="GO:0009395">
    <property type="term" value="P:phospholipid catabolic process"/>
    <property type="evidence" value="ECO:0007669"/>
    <property type="project" value="UniProtKB-UniRule"/>
</dbReference>
<evidence type="ECO:0000256" key="12">
    <source>
        <dbReference type="PIRNR" id="PIRNR000952"/>
    </source>
</evidence>
<evidence type="ECO:0000256" key="15">
    <source>
        <dbReference type="SAM" id="Coils"/>
    </source>
</evidence>
<evidence type="ECO:0000313" key="23">
    <source>
        <dbReference type="Proteomes" id="UP001634394"/>
    </source>
</evidence>
<proteinExistence type="predicted"/>
<dbReference type="Gene3D" id="2.30.29.30">
    <property type="entry name" value="Pleckstrin-homology domain (PH domain)/Phosphotyrosine-binding domain (PTB)"/>
    <property type="match status" value="2"/>
</dbReference>
<dbReference type="FunFam" id="2.30.30.40:FF:000119">
    <property type="entry name" value="1-phosphatidylinositol 4,5-bisphosphate phosphodiesterase gamma"/>
    <property type="match status" value="1"/>
</dbReference>
<keyword evidence="5 12" id="KW-0378">Hydrolase</keyword>
<feature type="domain" description="C2" evidence="19">
    <location>
        <begin position="1110"/>
        <end position="1233"/>
    </location>
</feature>
<dbReference type="InterPro" id="IPR017946">
    <property type="entry name" value="PLC-like_Pdiesterase_TIM-brl"/>
</dbReference>
<dbReference type="PRINTS" id="PR00390">
    <property type="entry name" value="PHPHLIPASEC"/>
</dbReference>
<dbReference type="PROSITE" id="PS50003">
    <property type="entry name" value="PH_DOMAIN"/>
    <property type="match status" value="1"/>
</dbReference>
<comment type="catalytic activity">
    <reaction evidence="11">
        <text>a 1,2-diacyl-sn-glycero-3-phospho-(1D-myo-inositol-4,5-bisphosphate) + H2O = 1D-myo-inositol 1,4,5-trisphosphate + a 1,2-diacyl-sn-glycerol + H(+)</text>
        <dbReference type="Rhea" id="RHEA:33179"/>
        <dbReference type="ChEBI" id="CHEBI:15377"/>
        <dbReference type="ChEBI" id="CHEBI:15378"/>
        <dbReference type="ChEBI" id="CHEBI:17815"/>
        <dbReference type="ChEBI" id="CHEBI:58456"/>
        <dbReference type="ChEBI" id="CHEBI:203600"/>
        <dbReference type="EC" id="3.1.4.11"/>
    </reaction>
    <physiologicalReaction direction="left-to-right" evidence="11">
        <dbReference type="Rhea" id="RHEA:33180"/>
    </physiologicalReaction>
</comment>
<dbReference type="InterPro" id="IPR036860">
    <property type="entry name" value="SH2_dom_sf"/>
</dbReference>
<dbReference type="GO" id="GO:0004435">
    <property type="term" value="F:phosphatidylinositol-4,5-bisphosphate phospholipase C activity"/>
    <property type="evidence" value="ECO:0007669"/>
    <property type="project" value="UniProtKB-UniRule"/>
</dbReference>
<dbReference type="InterPro" id="IPR036028">
    <property type="entry name" value="SH3-like_dom_sf"/>
</dbReference>
<comment type="caution">
    <text evidence="22">The sequence shown here is derived from an EMBL/GenBank/DDBJ whole genome shotgun (WGS) entry which is preliminary data.</text>
</comment>
<evidence type="ECO:0000313" key="22">
    <source>
        <dbReference type="EMBL" id="KAL3860224.1"/>
    </source>
</evidence>
<dbReference type="SUPFAM" id="SSF51695">
    <property type="entry name" value="PLC-like phosphodiesterases"/>
    <property type="match status" value="1"/>
</dbReference>
<dbReference type="SUPFAM" id="SSF50729">
    <property type="entry name" value="PH domain-like"/>
    <property type="match status" value="1"/>
</dbReference>
<dbReference type="SMART" id="SM00148">
    <property type="entry name" value="PLCXc"/>
    <property type="match status" value="1"/>
</dbReference>
<dbReference type="Proteomes" id="UP001634394">
    <property type="component" value="Unassembled WGS sequence"/>
</dbReference>
<feature type="domain" description="PH" evidence="18">
    <location>
        <begin position="933"/>
        <end position="969"/>
    </location>
</feature>
<feature type="domain" description="SH3" evidence="17">
    <location>
        <begin position="840"/>
        <end position="900"/>
    </location>
</feature>
<dbReference type="CDD" id="cd09932">
    <property type="entry name" value="SH2_C-SH2_PLC_gamma_like"/>
    <property type="match status" value="1"/>
</dbReference>
<evidence type="ECO:0000259" key="20">
    <source>
        <dbReference type="PROSITE" id="PS50008"/>
    </source>
</evidence>
<dbReference type="InterPro" id="IPR001452">
    <property type="entry name" value="SH3_domain"/>
</dbReference>
<dbReference type="SUPFAM" id="SSF49562">
    <property type="entry name" value="C2 domain (Calcium/lipid-binding domain, CaLB)"/>
    <property type="match status" value="1"/>
</dbReference>
<evidence type="ECO:0000256" key="13">
    <source>
        <dbReference type="PROSITE-ProRule" id="PRU00191"/>
    </source>
</evidence>
<dbReference type="SMART" id="SM00252">
    <property type="entry name" value="SH2"/>
    <property type="match status" value="2"/>
</dbReference>
<accession>A0ABD3VF61</accession>
<keyword evidence="6" id="KW-0106">Calcium</keyword>
<organism evidence="22 23">
    <name type="scientific">Sinanodonta woodiana</name>
    <name type="common">Chinese pond mussel</name>
    <name type="synonym">Anodonta woodiana</name>
    <dbReference type="NCBI Taxonomy" id="1069815"/>
    <lineage>
        <taxon>Eukaryota</taxon>
        <taxon>Metazoa</taxon>
        <taxon>Spiralia</taxon>
        <taxon>Lophotrochozoa</taxon>
        <taxon>Mollusca</taxon>
        <taxon>Bivalvia</taxon>
        <taxon>Autobranchia</taxon>
        <taxon>Heteroconchia</taxon>
        <taxon>Palaeoheterodonta</taxon>
        <taxon>Unionida</taxon>
        <taxon>Unionoidea</taxon>
        <taxon>Unionidae</taxon>
        <taxon>Unioninae</taxon>
        <taxon>Sinanodonta</taxon>
    </lineage>
</organism>
<dbReference type="SMART" id="SM00239">
    <property type="entry name" value="C2"/>
    <property type="match status" value="1"/>
</dbReference>
<dbReference type="SMART" id="SM00149">
    <property type="entry name" value="PLCYc"/>
    <property type="match status" value="1"/>
</dbReference>
<dbReference type="SUPFAM" id="SSF50044">
    <property type="entry name" value="SH3-domain"/>
    <property type="match status" value="1"/>
</dbReference>
<evidence type="ECO:0000259" key="21">
    <source>
        <dbReference type="PROSITE" id="PS50222"/>
    </source>
</evidence>
<dbReference type="Pfam" id="PF23583">
    <property type="entry name" value="EF_HAND_2_PLCG"/>
    <property type="match status" value="1"/>
</dbReference>
<comment type="function">
    <text evidence="12">Mediates the production of the second messenger molecules diacylglycerol (DAG) and inositol 1,4,5-trisphosphate (IP3). Plays an important role in the regulation of intracellular signaling cascades.</text>
</comment>
<evidence type="ECO:0000256" key="8">
    <source>
        <dbReference type="ARBA" id="ARBA00022999"/>
    </source>
</evidence>
<dbReference type="SUPFAM" id="SSF47473">
    <property type="entry name" value="EF-hand"/>
    <property type="match status" value="1"/>
</dbReference>
<evidence type="ECO:0000256" key="7">
    <source>
        <dbReference type="ARBA" id="ARBA00022963"/>
    </source>
</evidence>
<dbReference type="InterPro" id="IPR057061">
    <property type="entry name" value="PLCG_EF-hand_2"/>
</dbReference>
<dbReference type="InterPro" id="IPR000980">
    <property type="entry name" value="SH2"/>
</dbReference>
<protein>
    <recommendedName>
        <fullName evidence="12">1-phosphatidylinositol 4,5-bisphosphate phosphodiesterase gamma</fullName>
        <ecNumber evidence="12">3.1.4.11</ecNumber>
    </recommendedName>
</protein>
<evidence type="ECO:0000256" key="6">
    <source>
        <dbReference type="ARBA" id="ARBA00022837"/>
    </source>
</evidence>
<dbReference type="CDD" id="cd13362">
    <property type="entry name" value="PH_PLC_gamma"/>
    <property type="match status" value="1"/>
</dbReference>
<dbReference type="SMART" id="SM00233">
    <property type="entry name" value="PH"/>
    <property type="match status" value="2"/>
</dbReference>
<dbReference type="Gene3D" id="3.20.20.190">
    <property type="entry name" value="Phosphatidylinositol (PI) phosphodiesterase"/>
    <property type="match status" value="2"/>
</dbReference>
<gene>
    <name evidence="22" type="ORF">ACJMK2_010378</name>
</gene>
<evidence type="ECO:0000256" key="4">
    <source>
        <dbReference type="ARBA" id="ARBA00022737"/>
    </source>
</evidence>
<dbReference type="Pfam" id="PF00388">
    <property type="entry name" value="PI-PLC-X"/>
    <property type="match status" value="1"/>
</dbReference>
<dbReference type="InterPro" id="IPR001849">
    <property type="entry name" value="PH_domain"/>
</dbReference>
<dbReference type="Gene3D" id="3.30.505.10">
    <property type="entry name" value="SH2 domain"/>
    <property type="match status" value="2"/>
</dbReference>
<dbReference type="InterPro" id="IPR000909">
    <property type="entry name" value="PLipase_C_PInositol-sp_X_dom"/>
</dbReference>
<dbReference type="InterPro" id="IPR011992">
    <property type="entry name" value="EF-hand-dom_pair"/>
</dbReference>
<evidence type="ECO:0000256" key="10">
    <source>
        <dbReference type="ARBA" id="ARBA00023224"/>
    </source>
</evidence>
<dbReference type="PIRSF" id="PIRSF000952">
    <property type="entry name" value="PLC-gamma"/>
    <property type="match status" value="1"/>
</dbReference>
<evidence type="ECO:0000256" key="5">
    <source>
        <dbReference type="ARBA" id="ARBA00022801"/>
    </source>
</evidence>
<keyword evidence="15" id="KW-0175">Coiled coil</keyword>
<keyword evidence="7 12" id="KW-0442">Lipid degradation</keyword>
<dbReference type="PROSITE" id="PS50001">
    <property type="entry name" value="SH2"/>
    <property type="match status" value="2"/>
</dbReference>
<dbReference type="InterPro" id="IPR035892">
    <property type="entry name" value="C2_domain_sf"/>
</dbReference>
<feature type="domain" description="SH2" evidence="16">
    <location>
        <begin position="649"/>
        <end position="738"/>
    </location>
</feature>
<comment type="cofactor">
    <cofactor evidence="1">
        <name>Ca(2+)</name>
        <dbReference type="ChEBI" id="CHEBI:29108"/>
    </cofactor>
</comment>
<evidence type="ECO:0000259" key="19">
    <source>
        <dbReference type="PROSITE" id="PS50004"/>
    </source>
</evidence>
<evidence type="ECO:0000259" key="16">
    <source>
        <dbReference type="PROSITE" id="PS50001"/>
    </source>
</evidence>
<dbReference type="EC" id="3.1.4.11" evidence="12"/>